<evidence type="ECO:0000313" key="15">
    <source>
        <dbReference type="EMBL" id="MDX8130031.1"/>
    </source>
</evidence>
<gene>
    <name evidence="15" type="ORF">QLH52_22255</name>
</gene>
<feature type="transmembrane region" description="Helical" evidence="12">
    <location>
        <begin position="520"/>
        <end position="536"/>
    </location>
</feature>
<keyword evidence="5 12" id="KW-0812">Transmembrane</keyword>
<dbReference type="InterPro" id="IPR036259">
    <property type="entry name" value="MFS_trans_sf"/>
</dbReference>
<keyword evidence="3" id="KW-1003">Cell membrane</keyword>
<evidence type="ECO:0000256" key="6">
    <source>
        <dbReference type="ARBA" id="ARBA00022741"/>
    </source>
</evidence>
<feature type="transmembrane region" description="Helical" evidence="12">
    <location>
        <begin position="481"/>
        <end position="500"/>
    </location>
</feature>
<comment type="subcellular location">
    <subcellularLocation>
        <location evidence="1">Cell membrane</location>
        <topology evidence="1">Peripheral membrane protein</topology>
    </subcellularLocation>
</comment>
<dbReference type="PANTHER" id="PTHR42771">
    <property type="entry name" value="IRON(3+)-HYDROXAMATE IMPORT ATP-BINDING PROTEIN FHUC"/>
    <property type="match status" value="1"/>
</dbReference>
<dbReference type="InterPro" id="IPR003439">
    <property type="entry name" value="ABC_transporter-like_ATP-bd"/>
</dbReference>
<evidence type="ECO:0000256" key="9">
    <source>
        <dbReference type="ARBA" id="ARBA00023004"/>
    </source>
</evidence>
<feature type="domain" description="ABC transporter" evidence="14">
    <location>
        <begin position="4"/>
        <end position="238"/>
    </location>
</feature>
<dbReference type="InterPro" id="IPR027417">
    <property type="entry name" value="P-loop_NTPase"/>
</dbReference>
<dbReference type="CDD" id="cd03214">
    <property type="entry name" value="ABC_Iron-Siderophores_B12_Hemin"/>
    <property type="match status" value="1"/>
</dbReference>
<evidence type="ECO:0000256" key="8">
    <source>
        <dbReference type="ARBA" id="ARBA00022989"/>
    </source>
</evidence>
<feature type="transmembrane region" description="Helical" evidence="12">
    <location>
        <begin position="325"/>
        <end position="344"/>
    </location>
</feature>
<evidence type="ECO:0000259" key="13">
    <source>
        <dbReference type="PROSITE" id="PS50850"/>
    </source>
</evidence>
<dbReference type="SMART" id="SM00382">
    <property type="entry name" value="AAA"/>
    <property type="match status" value="1"/>
</dbReference>
<name>A0ABU4ULI6_9GAMM</name>
<dbReference type="PROSITE" id="PS50850">
    <property type="entry name" value="MFS"/>
    <property type="match status" value="1"/>
</dbReference>
<feature type="transmembrane region" description="Helical" evidence="12">
    <location>
        <begin position="644"/>
        <end position="662"/>
    </location>
</feature>
<keyword evidence="7" id="KW-0067">ATP-binding</keyword>
<dbReference type="Pfam" id="PF00005">
    <property type="entry name" value="ABC_tran"/>
    <property type="match status" value="1"/>
</dbReference>
<dbReference type="Proteomes" id="UP001284537">
    <property type="component" value="Unassembled WGS sequence"/>
</dbReference>
<evidence type="ECO:0000256" key="1">
    <source>
        <dbReference type="ARBA" id="ARBA00004202"/>
    </source>
</evidence>
<evidence type="ECO:0000256" key="12">
    <source>
        <dbReference type="SAM" id="Phobius"/>
    </source>
</evidence>
<evidence type="ECO:0000256" key="7">
    <source>
        <dbReference type="ARBA" id="ARBA00022840"/>
    </source>
</evidence>
<dbReference type="InterPro" id="IPR003593">
    <property type="entry name" value="AAA+_ATPase"/>
</dbReference>
<dbReference type="Gene3D" id="1.20.1250.20">
    <property type="entry name" value="MFS general substrate transporter like domains"/>
    <property type="match status" value="1"/>
</dbReference>
<keyword evidence="9" id="KW-0408">Iron</keyword>
<feature type="transmembrane region" description="Helical" evidence="12">
    <location>
        <begin position="609"/>
        <end position="632"/>
    </location>
</feature>
<evidence type="ECO:0000256" key="2">
    <source>
        <dbReference type="ARBA" id="ARBA00022448"/>
    </source>
</evidence>
<dbReference type="PROSITE" id="PS00211">
    <property type="entry name" value="ABC_TRANSPORTER_1"/>
    <property type="match status" value="1"/>
</dbReference>
<evidence type="ECO:0000256" key="11">
    <source>
        <dbReference type="ARBA" id="ARBA00023136"/>
    </source>
</evidence>
<comment type="caution">
    <text evidence="15">The sequence shown here is derived from an EMBL/GenBank/DDBJ whole genome shotgun (WGS) entry which is preliminary data.</text>
</comment>
<evidence type="ECO:0000256" key="10">
    <source>
        <dbReference type="ARBA" id="ARBA00023065"/>
    </source>
</evidence>
<dbReference type="CDD" id="cd17324">
    <property type="entry name" value="MFS_NepI_like"/>
    <property type="match status" value="1"/>
</dbReference>
<keyword evidence="16" id="KW-1185">Reference proteome</keyword>
<sequence length="687" mass="72646">MLEFRVDQVIAGYGAEPVLRDLSLQIPAGRVTAIVGANGCGKSTLLRCLARLHQADSGCIQLGEDDLRLFSTADLARSVGFLPQFPQAPVGLRVNDLLALARHPHRHWMASWSAEDEAARCEALRLTDLTELAGQPLDKLSGGQRQRAWIAMMLTQSTPVLLLDEPGSMLDPGHQLELIALLRALADAGRTVVVVMHDLIAARHADWLVALDNGRLAARGSPVDVLNPVLLRQLYGIDSHILTAPDGTPVVVPVRQADLPLPQAQPLPVSMASVGPFAEVSASVAERRLVLLFAVLQFTLLLDYMVLMPLGAALMRDFDMGPARFGSLVGVYTLASALTSLLGGRWIDRGDRKRTLLALYAGFVVATLACGFAGQFGELLVARALAGACAGLMNATMMAMIADSIEPERRGQAIGTIMSAFGVCAVIGVPSGLGLAALGGWRIPFLAVAALSALWWLRLYRALPRAPVSVGAGRGSLRSPALALGWVLSFCIVFAGFLIVPYLGAHLNGTLGVDLRDLSWIYLCAGLATFVVARAIGRAVDRFGSAGILAVLMVASIIPHLWLTQLQPGPLWQTTAVFVLFMALTSTRSIPASVWLIGRVPPPLRGRYMAVNTASTEAASGLAAGCAGWMTGGDGAVLQHFDRVGWLAAGVTCVSLCLLAGLHRFGASQGASTTKADRLTPVASAES</sequence>
<feature type="transmembrane region" description="Helical" evidence="12">
    <location>
        <begin position="413"/>
        <end position="437"/>
    </location>
</feature>
<evidence type="ECO:0000259" key="14">
    <source>
        <dbReference type="PROSITE" id="PS50893"/>
    </source>
</evidence>
<feature type="transmembrane region" description="Helical" evidence="12">
    <location>
        <begin position="443"/>
        <end position="460"/>
    </location>
</feature>
<dbReference type="InterPro" id="IPR011701">
    <property type="entry name" value="MFS"/>
</dbReference>
<keyword evidence="11 12" id="KW-0472">Membrane</keyword>
<evidence type="ECO:0000313" key="16">
    <source>
        <dbReference type="Proteomes" id="UP001284537"/>
    </source>
</evidence>
<keyword evidence="4" id="KW-0410">Iron transport</keyword>
<keyword evidence="8 12" id="KW-1133">Transmembrane helix</keyword>
<feature type="transmembrane region" description="Helical" evidence="12">
    <location>
        <begin position="543"/>
        <end position="563"/>
    </location>
</feature>
<feature type="transmembrane region" description="Helical" evidence="12">
    <location>
        <begin position="289"/>
        <end position="313"/>
    </location>
</feature>
<feature type="transmembrane region" description="Helical" evidence="12">
    <location>
        <begin position="356"/>
        <end position="374"/>
    </location>
</feature>
<feature type="transmembrane region" description="Helical" evidence="12">
    <location>
        <begin position="380"/>
        <end position="401"/>
    </location>
</feature>
<dbReference type="PANTHER" id="PTHR42771:SF2">
    <property type="entry name" value="IRON(3+)-HYDROXAMATE IMPORT ATP-BINDING PROTEIN FHUC"/>
    <property type="match status" value="1"/>
</dbReference>
<dbReference type="SUPFAM" id="SSF52540">
    <property type="entry name" value="P-loop containing nucleoside triphosphate hydrolases"/>
    <property type="match status" value="1"/>
</dbReference>
<accession>A0ABU4ULI6</accession>
<feature type="domain" description="Major facilitator superfamily (MFS) profile" evidence="13">
    <location>
        <begin position="289"/>
        <end position="667"/>
    </location>
</feature>
<dbReference type="InterPro" id="IPR017871">
    <property type="entry name" value="ABC_transporter-like_CS"/>
</dbReference>
<protein>
    <submittedName>
        <fullName evidence="15">MFS transporter</fullName>
    </submittedName>
</protein>
<feature type="transmembrane region" description="Helical" evidence="12">
    <location>
        <begin position="575"/>
        <end position="597"/>
    </location>
</feature>
<dbReference type="InterPro" id="IPR020846">
    <property type="entry name" value="MFS_dom"/>
</dbReference>
<evidence type="ECO:0000256" key="3">
    <source>
        <dbReference type="ARBA" id="ARBA00022475"/>
    </source>
</evidence>
<dbReference type="RefSeq" id="WP_319962997.1">
    <property type="nucleotide sequence ID" value="NZ_JAXARY010000030.1"/>
</dbReference>
<dbReference type="Gene3D" id="3.40.50.300">
    <property type="entry name" value="P-loop containing nucleotide triphosphate hydrolases"/>
    <property type="match status" value="1"/>
</dbReference>
<keyword evidence="6" id="KW-0547">Nucleotide-binding</keyword>
<reference evidence="15 16" key="1">
    <citation type="submission" date="2023-11" db="EMBL/GenBank/DDBJ databases">
        <authorList>
            <person name="Ouyang M.-Y."/>
        </authorList>
    </citation>
    <scope>NUCLEOTIDE SEQUENCE [LARGE SCALE GENOMIC DNA]</scope>
    <source>
        <strain evidence="15 16">OY6</strain>
    </source>
</reference>
<dbReference type="PROSITE" id="PS50893">
    <property type="entry name" value="ABC_TRANSPORTER_2"/>
    <property type="match status" value="1"/>
</dbReference>
<proteinExistence type="predicted"/>
<dbReference type="EMBL" id="JAXARY010000030">
    <property type="protein sequence ID" value="MDX8130031.1"/>
    <property type="molecule type" value="Genomic_DNA"/>
</dbReference>
<dbReference type="SUPFAM" id="SSF103473">
    <property type="entry name" value="MFS general substrate transporter"/>
    <property type="match status" value="1"/>
</dbReference>
<keyword evidence="2" id="KW-0813">Transport</keyword>
<dbReference type="InterPro" id="IPR051535">
    <property type="entry name" value="Siderophore_ABC-ATPase"/>
</dbReference>
<dbReference type="Pfam" id="PF07690">
    <property type="entry name" value="MFS_1"/>
    <property type="match status" value="1"/>
</dbReference>
<evidence type="ECO:0000256" key="4">
    <source>
        <dbReference type="ARBA" id="ARBA00022496"/>
    </source>
</evidence>
<evidence type="ECO:0000256" key="5">
    <source>
        <dbReference type="ARBA" id="ARBA00022692"/>
    </source>
</evidence>
<keyword evidence="10" id="KW-0406">Ion transport</keyword>
<organism evidence="15 16">
    <name type="scientific">Methylomonas defluvii</name>
    <dbReference type="NCBI Taxonomy" id="3045149"/>
    <lineage>
        <taxon>Bacteria</taxon>
        <taxon>Pseudomonadati</taxon>
        <taxon>Pseudomonadota</taxon>
        <taxon>Gammaproteobacteria</taxon>
        <taxon>Methylococcales</taxon>
        <taxon>Methylococcaceae</taxon>
        <taxon>Methylomonas</taxon>
    </lineage>
</organism>